<name>A0A835YUM8_9STRA</name>
<evidence type="ECO:0000256" key="3">
    <source>
        <dbReference type="ARBA" id="ARBA00012334"/>
    </source>
</evidence>
<evidence type="ECO:0000256" key="4">
    <source>
        <dbReference type="ARBA" id="ARBA00022679"/>
    </source>
</evidence>
<keyword evidence="11" id="KW-1185">Reference proteome</keyword>
<evidence type="ECO:0000256" key="2">
    <source>
        <dbReference type="ARBA" id="ARBA00007907"/>
    </source>
</evidence>
<dbReference type="NCBIfam" id="TIGR00214">
    <property type="entry name" value="lipB"/>
    <property type="match status" value="1"/>
</dbReference>
<dbReference type="GO" id="GO:0009249">
    <property type="term" value="P:protein lipoylation"/>
    <property type="evidence" value="ECO:0007669"/>
    <property type="project" value="InterPro"/>
</dbReference>
<evidence type="ECO:0000256" key="8">
    <source>
        <dbReference type="PIRSR" id="PIRSR016262-3"/>
    </source>
</evidence>
<dbReference type="GO" id="GO:0016874">
    <property type="term" value="F:ligase activity"/>
    <property type="evidence" value="ECO:0007669"/>
    <property type="project" value="UniProtKB-KW"/>
</dbReference>
<dbReference type="PANTHER" id="PTHR10993">
    <property type="entry name" value="OCTANOYLTRANSFERASE"/>
    <property type="match status" value="1"/>
</dbReference>
<evidence type="ECO:0000256" key="6">
    <source>
        <dbReference type="PIRSR" id="PIRSR016262-1"/>
    </source>
</evidence>
<feature type="site" description="Lowers pKa of active site Cys" evidence="8">
    <location>
        <position position="159"/>
    </location>
</feature>
<keyword evidence="4" id="KW-0808">Transferase</keyword>
<evidence type="ECO:0000313" key="10">
    <source>
        <dbReference type="EMBL" id="KAG5181626.1"/>
    </source>
</evidence>
<dbReference type="InterPro" id="IPR020605">
    <property type="entry name" value="Octanoyltransferase_CS"/>
</dbReference>
<dbReference type="GO" id="GO:0033819">
    <property type="term" value="F:lipoyl(octanoyl) transferase activity"/>
    <property type="evidence" value="ECO:0007669"/>
    <property type="project" value="UniProtKB-EC"/>
</dbReference>
<protein>
    <recommendedName>
        <fullName evidence="3">lipoyl(octanoyl) transferase</fullName>
        <ecNumber evidence="3">2.3.1.181</ecNumber>
    </recommendedName>
</protein>
<evidence type="ECO:0000259" key="9">
    <source>
        <dbReference type="PROSITE" id="PS51733"/>
    </source>
</evidence>
<dbReference type="PIRSF" id="PIRSF016262">
    <property type="entry name" value="LPLase"/>
    <property type="match status" value="1"/>
</dbReference>
<dbReference type="NCBIfam" id="NF010925">
    <property type="entry name" value="PRK14345.1"/>
    <property type="match status" value="1"/>
</dbReference>
<dbReference type="UniPathway" id="UPA00538">
    <property type="reaction ID" value="UER00592"/>
</dbReference>
<accession>A0A835YUM8</accession>
<organism evidence="10 11">
    <name type="scientific">Tribonema minus</name>
    <dbReference type="NCBI Taxonomy" id="303371"/>
    <lineage>
        <taxon>Eukaryota</taxon>
        <taxon>Sar</taxon>
        <taxon>Stramenopiles</taxon>
        <taxon>Ochrophyta</taxon>
        <taxon>PX clade</taxon>
        <taxon>Xanthophyceae</taxon>
        <taxon>Tribonematales</taxon>
        <taxon>Tribonemataceae</taxon>
        <taxon>Tribonema</taxon>
    </lineage>
</organism>
<feature type="binding site" evidence="7">
    <location>
        <begin position="175"/>
        <end position="177"/>
    </location>
    <ligand>
        <name>substrate</name>
    </ligand>
</feature>
<dbReference type="Proteomes" id="UP000664859">
    <property type="component" value="Unassembled WGS sequence"/>
</dbReference>
<feature type="binding site" evidence="7">
    <location>
        <begin position="95"/>
        <end position="102"/>
    </location>
    <ligand>
        <name>substrate</name>
    </ligand>
</feature>
<evidence type="ECO:0000313" key="11">
    <source>
        <dbReference type="Proteomes" id="UP000664859"/>
    </source>
</evidence>
<dbReference type="PROSITE" id="PS51733">
    <property type="entry name" value="BPL_LPL_CATALYTIC"/>
    <property type="match status" value="1"/>
</dbReference>
<keyword evidence="10" id="KW-0436">Ligase</keyword>
<feature type="domain" description="BPL/LPL catalytic" evidence="9">
    <location>
        <begin position="51"/>
        <end position="220"/>
    </location>
</feature>
<keyword evidence="5" id="KW-0012">Acyltransferase</keyword>
<sequence length="220" mass="24813">MHNATSRHRRRCRVYSVEDRQVPYAEAWAWQQSLLRQRMAWQRQRGGDSPHYGCDALILLEHPSVYTLGRGSTTENLKFDPAAPGCPHELYRIERGGEVTWHGPGQIVGYPILDLNFHTKDLHWYLRSLEEMIMRVLARRGVQGERDPGNTGVWVGNRKYAAIGLNASRWVTSHGFALNVCPDLSAFDNIVPCGISDKSVGCLADDDPTVTVTDVRAQVM</sequence>
<gene>
    <name evidence="10" type="ORF">JKP88DRAFT_321018</name>
</gene>
<reference evidence="10" key="1">
    <citation type="submission" date="2021-02" db="EMBL/GenBank/DDBJ databases">
        <title>First Annotated Genome of the Yellow-green Alga Tribonema minus.</title>
        <authorList>
            <person name="Mahan K.M."/>
        </authorList>
    </citation>
    <scope>NUCLEOTIDE SEQUENCE</scope>
    <source>
        <strain evidence="10">UTEX B ZZ1240</strain>
    </source>
</reference>
<comment type="similarity">
    <text evidence="2">Belongs to the LipB family.</text>
</comment>
<proteinExistence type="inferred from homology"/>
<dbReference type="OrthoDB" id="19908at2759"/>
<dbReference type="SUPFAM" id="SSF55681">
    <property type="entry name" value="Class II aaRS and biotin synthetases"/>
    <property type="match status" value="1"/>
</dbReference>
<evidence type="ECO:0000256" key="5">
    <source>
        <dbReference type="ARBA" id="ARBA00023315"/>
    </source>
</evidence>
<dbReference type="AlphaFoldDB" id="A0A835YUM8"/>
<dbReference type="InterPro" id="IPR000544">
    <property type="entry name" value="Octanoyltransferase"/>
</dbReference>
<dbReference type="EC" id="2.3.1.181" evidence="3"/>
<dbReference type="HAMAP" id="MF_00013">
    <property type="entry name" value="LipB"/>
    <property type="match status" value="1"/>
</dbReference>
<feature type="binding site" evidence="7">
    <location>
        <begin position="162"/>
        <end position="164"/>
    </location>
    <ligand>
        <name>substrate</name>
    </ligand>
</feature>
<evidence type="ECO:0000256" key="7">
    <source>
        <dbReference type="PIRSR" id="PIRSR016262-2"/>
    </source>
</evidence>
<dbReference type="PROSITE" id="PS01313">
    <property type="entry name" value="LIPB"/>
    <property type="match status" value="1"/>
</dbReference>
<dbReference type="InterPro" id="IPR004143">
    <property type="entry name" value="BPL_LPL_catalytic"/>
</dbReference>
<evidence type="ECO:0000256" key="1">
    <source>
        <dbReference type="ARBA" id="ARBA00004821"/>
    </source>
</evidence>
<comment type="caution">
    <text evidence="10">The sequence shown here is derived from an EMBL/GenBank/DDBJ whole genome shotgun (WGS) entry which is preliminary data.</text>
</comment>
<dbReference type="CDD" id="cd16444">
    <property type="entry name" value="LipB"/>
    <property type="match status" value="1"/>
</dbReference>
<dbReference type="EMBL" id="JAFCMP010000312">
    <property type="protein sequence ID" value="KAG5181626.1"/>
    <property type="molecule type" value="Genomic_DNA"/>
</dbReference>
<dbReference type="InterPro" id="IPR045864">
    <property type="entry name" value="aa-tRNA-synth_II/BPL/LPL"/>
</dbReference>
<dbReference type="Pfam" id="PF21948">
    <property type="entry name" value="LplA-B_cat"/>
    <property type="match status" value="1"/>
</dbReference>
<dbReference type="PANTHER" id="PTHR10993:SF7">
    <property type="entry name" value="LIPOYLTRANSFERASE 2, MITOCHONDRIAL-RELATED"/>
    <property type="match status" value="1"/>
</dbReference>
<feature type="active site" description="Acyl-thioester intermediate" evidence="6">
    <location>
        <position position="193"/>
    </location>
</feature>
<comment type="pathway">
    <text evidence="1">Protein modification; protein lipoylation via endogenous pathway; protein N(6)-(lipoyl)lysine from octanoyl-[acyl-carrier-protein]: step 1/2.</text>
</comment>
<dbReference type="Gene3D" id="3.30.930.10">
    <property type="entry name" value="Bira Bifunctional Protein, Domain 2"/>
    <property type="match status" value="1"/>
</dbReference>